<evidence type="ECO:0000313" key="12">
    <source>
        <dbReference type="Proteomes" id="UP000747542"/>
    </source>
</evidence>
<dbReference type="GO" id="GO:0005886">
    <property type="term" value="C:plasma membrane"/>
    <property type="evidence" value="ECO:0007669"/>
    <property type="project" value="UniProtKB-SubCell"/>
</dbReference>
<dbReference type="Pfam" id="PF00083">
    <property type="entry name" value="Sugar_tr"/>
    <property type="match status" value="1"/>
</dbReference>
<feature type="transmembrane region" description="Helical" evidence="8">
    <location>
        <begin position="232"/>
        <end position="254"/>
    </location>
</feature>
<evidence type="ECO:0000256" key="7">
    <source>
        <dbReference type="ARBA" id="ARBA00023136"/>
    </source>
</evidence>
<keyword evidence="2" id="KW-0813">Transport</keyword>
<reference evidence="11" key="1">
    <citation type="journal article" date="2021" name="Sci. Adv.">
        <title>The American lobster genome reveals insights on longevity, neural, and immune adaptations.</title>
        <authorList>
            <person name="Polinski J.M."/>
            <person name="Zimin A.V."/>
            <person name="Clark K.F."/>
            <person name="Kohn A.B."/>
            <person name="Sadowski N."/>
            <person name="Timp W."/>
            <person name="Ptitsyn A."/>
            <person name="Khanna P."/>
            <person name="Romanova D.Y."/>
            <person name="Williams P."/>
            <person name="Greenwood S.J."/>
            <person name="Moroz L.L."/>
            <person name="Walt D.R."/>
            <person name="Bodnar A.G."/>
        </authorList>
    </citation>
    <scope>NUCLEOTIDE SEQUENCE</scope>
    <source>
        <strain evidence="11">GMGI-L3</strain>
    </source>
</reference>
<dbReference type="AlphaFoldDB" id="A0A8J5ND93"/>
<dbReference type="InterPro" id="IPR036259">
    <property type="entry name" value="MFS_trans_sf"/>
</dbReference>
<dbReference type="InterPro" id="IPR005828">
    <property type="entry name" value="MFS_sugar_transport-like"/>
</dbReference>
<feature type="transmembrane region" description="Helical" evidence="8">
    <location>
        <begin position="203"/>
        <end position="225"/>
    </location>
</feature>
<dbReference type="FunFam" id="1.20.1250.20:FF:000218">
    <property type="entry name" value="facilitated trehalose transporter Tret1"/>
    <property type="match status" value="1"/>
</dbReference>
<evidence type="ECO:0000256" key="1">
    <source>
        <dbReference type="ARBA" id="ARBA00004651"/>
    </source>
</evidence>
<evidence type="ECO:0000256" key="9">
    <source>
        <dbReference type="SAM" id="SignalP"/>
    </source>
</evidence>
<sequence>MPFSLVMCLALSFTPKVWLLLLLRTAQGLTQGVIGAASSNYIAEVSESHLRGRLMGFTVVGWKSGILLVYIIGSLDMSWRHIILVCGCVTAIPPFIGLFFLPNSPRWLVTRGRLEEARKALVFFRGPRYDSQPEFDDIVHQFNETTSNNTSFVSQLRQTREQSVLRRLLFLIFLLVLVQFTGMVSILTYVVPIFQASNSRINSYTSAIFVGSIQVAGTIVCLLVVDRLGRKYTIIVPSVICSMSMMTLGVYFYLLNQGVDVSNIGWLPLAAIMIFTALFSAVDLSVSLLRAELLPNSLRAFATSILYIFLYASLFVVIQTFPLMVKTFGEDGVFWIYSVCSLLLVLGVAIFLQETRGLSLEEIDNLFRHGRKHLMQQNDLNLPSQNIP</sequence>
<dbReference type="PANTHER" id="PTHR48021">
    <property type="match status" value="1"/>
</dbReference>
<dbReference type="PROSITE" id="PS50850">
    <property type="entry name" value="MFS"/>
    <property type="match status" value="1"/>
</dbReference>
<keyword evidence="9" id="KW-0732">Signal</keyword>
<protein>
    <submittedName>
        <fullName evidence="11">Facilitated trehalose transporter Tret1-like 1</fullName>
    </submittedName>
</protein>
<accession>A0A8J5ND93</accession>
<evidence type="ECO:0000259" key="10">
    <source>
        <dbReference type="PROSITE" id="PS50850"/>
    </source>
</evidence>
<gene>
    <name evidence="11" type="primary">Tret1-L1</name>
    <name evidence="11" type="ORF">Hamer_G000423</name>
</gene>
<feature type="transmembrane region" description="Helical" evidence="8">
    <location>
        <begin position="168"/>
        <end position="191"/>
    </location>
</feature>
<keyword evidence="7 8" id="KW-0472">Membrane</keyword>
<feature type="transmembrane region" description="Helical" evidence="8">
    <location>
        <begin position="20"/>
        <end position="42"/>
    </location>
</feature>
<keyword evidence="4" id="KW-0762">Sugar transport</keyword>
<evidence type="ECO:0000256" key="6">
    <source>
        <dbReference type="ARBA" id="ARBA00022989"/>
    </source>
</evidence>
<evidence type="ECO:0000256" key="3">
    <source>
        <dbReference type="ARBA" id="ARBA00022475"/>
    </source>
</evidence>
<dbReference type="Gene3D" id="1.20.1250.20">
    <property type="entry name" value="MFS general substrate transporter like domains"/>
    <property type="match status" value="1"/>
</dbReference>
<dbReference type="GO" id="GO:0022857">
    <property type="term" value="F:transmembrane transporter activity"/>
    <property type="evidence" value="ECO:0007669"/>
    <property type="project" value="InterPro"/>
</dbReference>
<dbReference type="PANTHER" id="PTHR48021:SF1">
    <property type="entry name" value="GH07001P-RELATED"/>
    <property type="match status" value="1"/>
</dbReference>
<dbReference type="InterPro" id="IPR020846">
    <property type="entry name" value="MFS_dom"/>
</dbReference>
<dbReference type="InterPro" id="IPR050549">
    <property type="entry name" value="MFS_Trehalose_Transporter"/>
</dbReference>
<feature type="transmembrane region" description="Helical" evidence="8">
    <location>
        <begin position="301"/>
        <end position="321"/>
    </location>
</feature>
<keyword evidence="6 8" id="KW-1133">Transmembrane helix</keyword>
<evidence type="ECO:0000256" key="8">
    <source>
        <dbReference type="SAM" id="Phobius"/>
    </source>
</evidence>
<keyword evidence="5 8" id="KW-0812">Transmembrane</keyword>
<name>A0A8J5ND93_HOMAM</name>
<feature type="chain" id="PRO_5035245227" evidence="9">
    <location>
        <begin position="20"/>
        <end position="388"/>
    </location>
</feature>
<dbReference type="SUPFAM" id="SSF103473">
    <property type="entry name" value="MFS general substrate transporter"/>
    <property type="match status" value="1"/>
</dbReference>
<comment type="subcellular location">
    <subcellularLocation>
        <location evidence="1">Cell membrane</location>
        <topology evidence="1">Multi-pass membrane protein</topology>
    </subcellularLocation>
</comment>
<feature type="transmembrane region" description="Helical" evidence="8">
    <location>
        <begin position="266"/>
        <end position="289"/>
    </location>
</feature>
<keyword evidence="12" id="KW-1185">Reference proteome</keyword>
<dbReference type="EMBL" id="JAHLQT010002534">
    <property type="protein sequence ID" value="KAG7177174.1"/>
    <property type="molecule type" value="Genomic_DNA"/>
</dbReference>
<feature type="transmembrane region" description="Helical" evidence="8">
    <location>
        <begin position="333"/>
        <end position="352"/>
    </location>
</feature>
<evidence type="ECO:0000256" key="5">
    <source>
        <dbReference type="ARBA" id="ARBA00022692"/>
    </source>
</evidence>
<feature type="signal peptide" evidence="9">
    <location>
        <begin position="1"/>
        <end position="19"/>
    </location>
</feature>
<evidence type="ECO:0000256" key="4">
    <source>
        <dbReference type="ARBA" id="ARBA00022597"/>
    </source>
</evidence>
<dbReference type="Proteomes" id="UP000747542">
    <property type="component" value="Unassembled WGS sequence"/>
</dbReference>
<feature type="transmembrane region" description="Helical" evidence="8">
    <location>
        <begin position="54"/>
        <end position="73"/>
    </location>
</feature>
<organism evidence="11 12">
    <name type="scientific">Homarus americanus</name>
    <name type="common">American lobster</name>
    <dbReference type="NCBI Taxonomy" id="6706"/>
    <lineage>
        <taxon>Eukaryota</taxon>
        <taxon>Metazoa</taxon>
        <taxon>Ecdysozoa</taxon>
        <taxon>Arthropoda</taxon>
        <taxon>Crustacea</taxon>
        <taxon>Multicrustacea</taxon>
        <taxon>Malacostraca</taxon>
        <taxon>Eumalacostraca</taxon>
        <taxon>Eucarida</taxon>
        <taxon>Decapoda</taxon>
        <taxon>Pleocyemata</taxon>
        <taxon>Astacidea</taxon>
        <taxon>Nephropoidea</taxon>
        <taxon>Nephropidae</taxon>
        <taxon>Homarus</taxon>
    </lineage>
</organism>
<evidence type="ECO:0000256" key="2">
    <source>
        <dbReference type="ARBA" id="ARBA00022448"/>
    </source>
</evidence>
<keyword evidence="3" id="KW-1003">Cell membrane</keyword>
<proteinExistence type="predicted"/>
<evidence type="ECO:0000313" key="11">
    <source>
        <dbReference type="EMBL" id="KAG7177174.1"/>
    </source>
</evidence>
<comment type="caution">
    <text evidence="11">The sequence shown here is derived from an EMBL/GenBank/DDBJ whole genome shotgun (WGS) entry which is preliminary data.</text>
</comment>
<feature type="transmembrane region" description="Helical" evidence="8">
    <location>
        <begin position="79"/>
        <end position="101"/>
    </location>
</feature>
<feature type="domain" description="Major facilitator superfamily (MFS) profile" evidence="10">
    <location>
        <begin position="1"/>
        <end position="356"/>
    </location>
</feature>